<dbReference type="AlphaFoldDB" id="A0A6I8MIS7"/>
<gene>
    <name evidence="1" type="ORF">FRC0190_02178</name>
</gene>
<accession>A0A6I8MIS7</accession>
<reference evidence="1 2" key="1">
    <citation type="submission" date="2019-11" db="EMBL/GenBank/DDBJ databases">
        <authorList>
            <person name="Brisse S."/>
        </authorList>
    </citation>
    <scope>NUCLEOTIDE SEQUENCE [LARGE SCALE GENOMIC DNA]</scope>
    <source>
        <strain evidence="1">FRC0190</strain>
    </source>
</reference>
<name>A0A6I8MIS7_9CORY</name>
<organism evidence="1 2">
    <name type="scientific">Corynebacterium rouxii</name>
    <dbReference type="NCBI Taxonomy" id="2719119"/>
    <lineage>
        <taxon>Bacteria</taxon>
        <taxon>Bacillati</taxon>
        <taxon>Actinomycetota</taxon>
        <taxon>Actinomycetes</taxon>
        <taxon>Mycobacteriales</taxon>
        <taxon>Corynebacteriaceae</taxon>
        <taxon>Corynebacterium</taxon>
    </lineage>
</organism>
<protein>
    <submittedName>
        <fullName evidence="1">Uncharacterized protein</fullName>
    </submittedName>
</protein>
<dbReference type="EMBL" id="LR738855">
    <property type="protein sequence ID" value="VZH86258.1"/>
    <property type="molecule type" value="Genomic_DNA"/>
</dbReference>
<proteinExistence type="predicted"/>
<evidence type="ECO:0000313" key="1">
    <source>
        <dbReference type="EMBL" id="VZH86258.1"/>
    </source>
</evidence>
<dbReference type="KEGG" id="crf:FRC0190_02178"/>
<sequence length="77" mass="8454">MQVERKGLSLLGYSSGERVSNTWVICLVLRDKPGKLGLILDREYALVCVVESFFSVRDEPAAYQLVGGVMAYQGVDG</sequence>
<evidence type="ECO:0000313" key="2">
    <source>
        <dbReference type="Proteomes" id="UP000423525"/>
    </source>
</evidence>
<dbReference type="Proteomes" id="UP000423525">
    <property type="component" value="Chromosome"/>
</dbReference>